<sequence length="163" mass="19271">MRNIPDFAIQVLEVERQIKTRADVTAEDWKDAVQQRYYDQYVRQYEEKMEMYIHGGTGMSGLGINELMRFISDRLEQMAQLTGISEDVAFVYAAGPSYDGSLRDNFDSDIRVEEDNHVKYRDGIVHNDRLERDYWDDRYNGPRPGEHDNDDIVKIMEEREKNH</sequence>
<protein>
    <submittedName>
        <fullName evidence="1">Uncharacterized protein</fullName>
    </submittedName>
</protein>
<dbReference type="Proteomes" id="UP000823604">
    <property type="component" value="Unassembled WGS sequence"/>
</dbReference>
<reference evidence="1" key="2">
    <citation type="journal article" date="2021" name="PeerJ">
        <title>Extensive microbial diversity within the chicken gut microbiome revealed by metagenomics and culture.</title>
        <authorList>
            <person name="Gilroy R."/>
            <person name="Ravi A."/>
            <person name="Getino M."/>
            <person name="Pursley I."/>
            <person name="Horton D.L."/>
            <person name="Alikhan N.F."/>
            <person name="Baker D."/>
            <person name="Gharbi K."/>
            <person name="Hall N."/>
            <person name="Watson M."/>
            <person name="Adriaenssens E.M."/>
            <person name="Foster-Nyarko E."/>
            <person name="Jarju S."/>
            <person name="Secka A."/>
            <person name="Antonio M."/>
            <person name="Oren A."/>
            <person name="Chaudhuri R.R."/>
            <person name="La Ragione R."/>
            <person name="Hildebrand F."/>
            <person name="Pallen M.J."/>
        </authorList>
    </citation>
    <scope>NUCLEOTIDE SEQUENCE</scope>
    <source>
        <strain evidence="1">B1-8020</strain>
    </source>
</reference>
<dbReference type="AlphaFoldDB" id="A0A9D9NGC8"/>
<accession>A0A9D9NGC8</accession>
<organism evidence="1 2">
    <name type="scientific">Candidatus Merdivivens pullicola</name>
    <dbReference type="NCBI Taxonomy" id="2840872"/>
    <lineage>
        <taxon>Bacteria</taxon>
        <taxon>Pseudomonadati</taxon>
        <taxon>Bacteroidota</taxon>
        <taxon>Bacteroidia</taxon>
        <taxon>Bacteroidales</taxon>
        <taxon>Muribaculaceae</taxon>
        <taxon>Muribaculaceae incertae sedis</taxon>
        <taxon>Candidatus Merdivivens</taxon>
    </lineage>
</organism>
<evidence type="ECO:0000313" key="2">
    <source>
        <dbReference type="Proteomes" id="UP000823604"/>
    </source>
</evidence>
<proteinExistence type="predicted"/>
<gene>
    <name evidence="1" type="ORF">IAB81_03230</name>
</gene>
<evidence type="ECO:0000313" key="1">
    <source>
        <dbReference type="EMBL" id="MBO8472624.1"/>
    </source>
</evidence>
<comment type="caution">
    <text evidence="1">The sequence shown here is derived from an EMBL/GenBank/DDBJ whole genome shotgun (WGS) entry which is preliminary data.</text>
</comment>
<name>A0A9D9NGC8_9BACT</name>
<reference evidence="1" key="1">
    <citation type="submission" date="2020-10" db="EMBL/GenBank/DDBJ databases">
        <authorList>
            <person name="Gilroy R."/>
        </authorList>
    </citation>
    <scope>NUCLEOTIDE SEQUENCE</scope>
    <source>
        <strain evidence="1">B1-8020</strain>
    </source>
</reference>
<dbReference type="EMBL" id="JADIMA010000032">
    <property type="protein sequence ID" value="MBO8472624.1"/>
    <property type="molecule type" value="Genomic_DNA"/>
</dbReference>